<comment type="caution">
    <text evidence="1">The sequence shown here is derived from an EMBL/GenBank/DDBJ whole genome shotgun (WGS) entry which is preliminary data.</text>
</comment>
<organism evidence="1 2">
    <name type="scientific">Ameca splendens</name>
    <dbReference type="NCBI Taxonomy" id="208324"/>
    <lineage>
        <taxon>Eukaryota</taxon>
        <taxon>Metazoa</taxon>
        <taxon>Chordata</taxon>
        <taxon>Craniata</taxon>
        <taxon>Vertebrata</taxon>
        <taxon>Euteleostomi</taxon>
        <taxon>Actinopterygii</taxon>
        <taxon>Neopterygii</taxon>
        <taxon>Teleostei</taxon>
        <taxon>Neoteleostei</taxon>
        <taxon>Acanthomorphata</taxon>
        <taxon>Ovalentaria</taxon>
        <taxon>Atherinomorphae</taxon>
        <taxon>Cyprinodontiformes</taxon>
        <taxon>Goodeidae</taxon>
        <taxon>Ameca</taxon>
    </lineage>
</organism>
<evidence type="ECO:0000313" key="1">
    <source>
        <dbReference type="EMBL" id="MEQ2285655.1"/>
    </source>
</evidence>
<protein>
    <submittedName>
        <fullName evidence="1">Uncharacterized protein</fullName>
    </submittedName>
</protein>
<dbReference type="EMBL" id="JAHRIP010014171">
    <property type="protein sequence ID" value="MEQ2285655.1"/>
    <property type="molecule type" value="Genomic_DNA"/>
</dbReference>
<keyword evidence="2" id="KW-1185">Reference proteome</keyword>
<reference evidence="1 2" key="1">
    <citation type="submission" date="2021-06" db="EMBL/GenBank/DDBJ databases">
        <authorList>
            <person name="Palmer J.M."/>
        </authorList>
    </citation>
    <scope>NUCLEOTIDE SEQUENCE [LARGE SCALE GENOMIC DNA]</scope>
    <source>
        <strain evidence="1 2">AS_MEX2019</strain>
        <tissue evidence="1">Muscle</tissue>
    </source>
</reference>
<evidence type="ECO:0000313" key="2">
    <source>
        <dbReference type="Proteomes" id="UP001469553"/>
    </source>
</evidence>
<dbReference type="Proteomes" id="UP001469553">
    <property type="component" value="Unassembled WGS sequence"/>
</dbReference>
<gene>
    <name evidence="1" type="ORF">AMECASPLE_034122</name>
</gene>
<name>A0ABV0XW38_9TELE</name>
<sequence>MKKSLKNRSTFARTGELLASPPVEQCWAVLWRCPTRCLLLNAELNLLLHLKGGTRFYCSLNKEDTIIFGLTGLVVVFNVSDNVNLFAIKLLFNRIVLLASR</sequence>
<accession>A0ABV0XW38</accession>
<proteinExistence type="predicted"/>